<dbReference type="OrthoDB" id="6398367at2"/>
<dbReference type="Proteomes" id="UP000295499">
    <property type="component" value="Unassembled WGS sequence"/>
</dbReference>
<evidence type="ECO:0000313" key="3">
    <source>
        <dbReference type="EMBL" id="TDO24393.1"/>
    </source>
</evidence>
<dbReference type="EMBL" id="SNWM01000001">
    <property type="protein sequence ID" value="TDO24393.1"/>
    <property type="molecule type" value="Genomic_DNA"/>
</dbReference>
<evidence type="ECO:0000256" key="1">
    <source>
        <dbReference type="SAM" id="SignalP"/>
    </source>
</evidence>
<keyword evidence="1" id="KW-0732">Signal</keyword>
<protein>
    <submittedName>
        <fullName evidence="3">Thioredoxin</fullName>
    </submittedName>
</protein>
<evidence type="ECO:0000259" key="2">
    <source>
        <dbReference type="PROSITE" id="PS51352"/>
    </source>
</evidence>
<name>A0A4R6IQ36_9SPHI</name>
<dbReference type="AlphaFoldDB" id="A0A4R6IQ36"/>
<dbReference type="InterPro" id="IPR013766">
    <property type="entry name" value="Thioredoxin_domain"/>
</dbReference>
<dbReference type="Pfam" id="PF00085">
    <property type="entry name" value="Thioredoxin"/>
    <property type="match status" value="1"/>
</dbReference>
<organism evidence="3 4">
    <name type="scientific">Pedobacter duraquae</name>
    <dbReference type="NCBI Taxonomy" id="425511"/>
    <lineage>
        <taxon>Bacteria</taxon>
        <taxon>Pseudomonadati</taxon>
        <taxon>Bacteroidota</taxon>
        <taxon>Sphingobacteriia</taxon>
        <taxon>Sphingobacteriales</taxon>
        <taxon>Sphingobacteriaceae</taxon>
        <taxon>Pedobacter</taxon>
    </lineage>
</organism>
<dbReference type="SUPFAM" id="SSF52833">
    <property type="entry name" value="Thioredoxin-like"/>
    <property type="match status" value="1"/>
</dbReference>
<dbReference type="RefSeq" id="WP_133552338.1">
    <property type="nucleotide sequence ID" value="NZ_SNWM01000001.1"/>
</dbReference>
<keyword evidence="4" id="KW-1185">Reference proteome</keyword>
<accession>A0A4R6IQ36</accession>
<sequence>MKKLITAICLLFSLQAGAQEINKKIQDPSRNKEVMINTCTRAGIMEFPEFKTMYDAIYPDYKPDSITLEKLHPLLKTTHITVVMGTWCGDSKLQVPHFYKIIDAMAIPEKNITLICVDGNKKAENGLIDKLNIERVPTFILSKDGKELGRIVESPRKSLEQDMLDILTKK</sequence>
<evidence type="ECO:0000313" key="4">
    <source>
        <dbReference type="Proteomes" id="UP000295499"/>
    </source>
</evidence>
<dbReference type="Gene3D" id="3.40.30.10">
    <property type="entry name" value="Glutaredoxin"/>
    <property type="match status" value="1"/>
</dbReference>
<feature type="signal peptide" evidence="1">
    <location>
        <begin position="1"/>
        <end position="18"/>
    </location>
</feature>
<feature type="domain" description="Thioredoxin" evidence="2">
    <location>
        <begin position="41"/>
        <end position="170"/>
    </location>
</feature>
<feature type="chain" id="PRO_5020371813" evidence="1">
    <location>
        <begin position="19"/>
        <end position="170"/>
    </location>
</feature>
<dbReference type="CDD" id="cd02947">
    <property type="entry name" value="TRX_family"/>
    <property type="match status" value="1"/>
</dbReference>
<comment type="caution">
    <text evidence="3">The sequence shown here is derived from an EMBL/GenBank/DDBJ whole genome shotgun (WGS) entry which is preliminary data.</text>
</comment>
<dbReference type="PROSITE" id="PS51352">
    <property type="entry name" value="THIOREDOXIN_2"/>
    <property type="match status" value="1"/>
</dbReference>
<proteinExistence type="predicted"/>
<dbReference type="InterPro" id="IPR036249">
    <property type="entry name" value="Thioredoxin-like_sf"/>
</dbReference>
<reference evidence="3 4" key="1">
    <citation type="submission" date="2019-03" db="EMBL/GenBank/DDBJ databases">
        <title>Genomic Encyclopedia of Archaeal and Bacterial Type Strains, Phase II (KMG-II): from individual species to whole genera.</title>
        <authorList>
            <person name="Goeker M."/>
        </authorList>
    </citation>
    <scope>NUCLEOTIDE SEQUENCE [LARGE SCALE GENOMIC DNA]</scope>
    <source>
        <strain evidence="3 4">DSM 19034</strain>
    </source>
</reference>
<gene>
    <name evidence="3" type="ORF">CLV32_0682</name>
</gene>